<comment type="similarity">
    <text evidence="1">Belongs to the NipSnap family.</text>
</comment>
<protein>
    <submittedName>
        <fullName evidence="3">NIPSNAP family protein</fullName>
    </submittedName>
</protein>
<sequence>MFYELTTLNTVIFGAPKMSSALEQWAKDLPAGARFHGAWTTDIGQLNQVILLRSFENLEMLNKARNALRGSEDPFGCSEFIIDYDIETFEMLDFLQEPQEGKFGPIFEFRTYQTRTNGLFETREKWRSYAPKRAEYSPLIAAMYGVDGSPRLTQIWAYSSLEERSQIRAKTVSDGIWPPKGGPDWLTPKMTSMIAFPMAFSPLS</sequence>
<dbReference type="SUPFAM" id="SSF54909">
    <property type="entry name" value="Dimeric alpha+beta barrel"/>
    <property type="match status" value="2"/>
</dbReference>
<gene>
    <name evidence="3" type="ORF">R2G56_13400</name>
</gene>
<evidence type="ECO:0000259" key="2">
    <source>
        <dbReference type="Pfam" id="PF07978"/>
    </source>
</evidence>
<dbReference type="InterPro" id="IPR011008">
    <property type="entry name" value="Dimeric_a/b-barrel"/>
</dbReference>
<evidence type="ECO:0000256" key="1">
    <source>
        <dbReference type="ARBA" id="ARBA00005291"/>
    </source>
</evidence>
<dbReference type="EMBL" id="JAWLIP010000006">
    <property type="protein sequence ID" value="MDV6227288.1"/>
    <property type="molecule type" value="Genomic_DNA"/>
</dbReference>
<dbReference type="InterPro" id="IPR012577">
    <property type="entry name" value="NIPSNAP"/>
</dbReference>
<reference evidence="3 4" key="1">
    <citation type="submission" date="2023-10" db="EMBL/GenBank/DDBJ databases">
        <authorList>
            <person name="Venkata Ramana C."/>
            <person name="Sasikala C."/>
            <person name="Dhurka M."/>
        </authorList>
    </citation>
    <scope>NUCLEOTIDE SEQUENCE [LARGE SCALE GENOMIC DNA]</scope>
    <source>
        <strain evidence="3 4">KCTC 32151</strain>
    </source>
</reference>
<name>A0ABU4AM25_9HYPH</name>
<dbReference type="InterPro" id="IPR051557">
    <property type="entry name" value="NipSnap_domain"/>
</dbReference>
<feature type="domain" description="NIPSNAP" evidence="2">
    <location>
        <begin position="17"/>
        <end position="70"/>
    </location>
</feature>
<dbReference type="RefSeq" id="WP_317561594.1">
    <property type="nucleotide sequence ID" value="NZ_JAWLIP010000006.1"/>
</dbReference>
<feature type="domain" description="NIPSNAP" evidence="2">
    <location>
        <begin position="107"/>
        <end position="202"/>
    </location>
</feature>
<dbReference type="PANTHER" id="PTHR21017">
    <property type="entry name" value="NIPSNAP-RELATED"/>
    <property type="match status" value="1"/>
</dbReference>
<dbReference type="Proteomes" id="UP001185659">
    <property type="component" value="Unassembled WGS sequence"/>
</dbReference>
<dbReference type="PANTHER" id="PTHR21017:SF17">
    <property type="entry name" value="PROTEIN NIPSNAP"/>
    <property type="match status" value="1"/>
</dbReference>
<organism evidence="3 4">
    <name type="scientific">Nitratireductor aquimarinus</name>
    <dbReference type="NCBI Taxonomy" id="889300"/>
    <lineage>
        <taxon>Bacteria</taxon>
        <taxon>Pseudomonadati</taxon>
        <taxon>Pseudomonadota</taxon>
        <taxon>Alphaproteobacteria</taxon>
        <taxon>Hyphomicrobiales</taxon>
        <taxon>Phyllobacteriaceae</taxon>
        <taxon>Nitratireductor</taxon>
    </lineage>
</organism>
<evidence type="ECO:0000313" key="4">
    <source>
        <dbReference type="Proteomes" id="UP001185659"/>
    </source>
</evidence>
<accession>A0ABU4AM25</accession>
<comment type="caution">
    <text evidence="3">The sequence shown here is derived from an EMBL/GenBank/DDBJ whole genome shotgun (WGS) entry which is preliminary data.</text>
</comment>
<dbReference type="Gene3D" id="3.30.70.100">
    <property type="match status" value="2"/>
</dbReference>
<proteinExistence type="inferred from homology"/>
<dbReference type="Pfam" id="PF07978">
    <property type="entry name" value="NIPSNAP"/>
    <property type="match status" value="2"/>
</dbReference>
<keyword evidence="4" id="KW-1185">Reference proteome</keyword>
<evidence type="ECO:0000313" key="3">
    <source>
        <dbReference type="EMBL" id="MDV6227288.1"/>
    </source>
</evidence>